<dbReference type="Proteomes" id="UP000281343">
    <property type="component" value="Unassembled WGS sequence"/>
</dbReference>
<evidence type="ECO:0000259" key="1">
    <source>
        <dbReference type="Pfam" id="PF14627"/>
    </source>
</evidence>
<feature type="domain" description="DUF4453" evidence="1">
    <location>
        <begin position="50"/>
        <end position="124"/>
    </location>
</feature>
<gene>
    <name evidence="2" type="ORF">D9R08_02000</name>
</gene>
<evidence type="ECO:0000313" key="2">
    <source>
        <dbReference type="EMBL" id="RMA43724.1"/>
    </source>
</evidence>
<evidence type="ECO:0000313" key="3">
    <source>
        <dbReference type="Proteomes" id="UP000281343"/>
    </source>
</evidence>
<comment type="caution">
    <text evidence="2">The sequence shown here is derived from an EMBL/GenBank/DDBJ whole genome shotgun (WGS) entry which is preliminary data.</text>
</comment>
<dbReference type="OrthoDB" id="7666530at2"/>
<accession>A0A3L9Y4H9</accession>
<keyword evidence="3" id="KW-1185">Reference proteome</keyword>
<name>A0A3L9Y4H9_9RHOB</name>
<sequence length="136" mass="14212">MITGRPTFCSGPVIPAWRAFGAVLACILAFSLTGPVAAQVSEGPAFTLGLLTVLPTPAGTERTCTGYLGQTVQLRAAPNDEADAVGSVMEGDRVVFAHEPLDDWHYVTVTSGQGVIPQSDGWLHLPDGIDCAETTD</sequence>
<protein>
    <submittedName>
        <fullName evidence="2">DUF4453 domain-containing protein</fullName>
    </submittedName>
</protein>
<dbReference type="RefSeq" id="WP_121896314.1">
    <property type="nucleotide sequence ID" value="NZ_RCNT01000001.1"/>
</dbReference>
<dbReference type="AlphaFoldDB" id="A0A3L9Y4H9"/>
<dbReference type="InterPro" id="IPR027920">
    <property type="entry name" value="DUF4453"/>
</dbReference>
<proteinExistence type="predicted"/>
<reference evidence="2 3" key="1">
    <citation type="submission" date="2018-10" db="EMBL/GenBank/DDBJ databases">
        <authorList>
            <person name="Jung H.S."/>
            <person name="Jeon C.O."/>
        </authorList>
    </citation>
    <scope>NUCLEOTIDE SEQUENCE [LARGE SCALE GENOMIC DNA]</scope>
    <source>
        <strain evidence="2 3">MA-7-27</strain>
    </source>
</reference>
<dbReference type="Pfam" id="PF14627">
    <property type="entry name" value="DUF4453"/>
    <property type="match status" value="1"/>
</dbReference>
<dbReference type="EMBL" id="RCNT01000001">
    <property type="protein sequence ID" value="RMA43724.1"/>
    <property type="molecule type" value="Genomic_DNA"/>
</dbReference>
<organism evidence="2 3">
    <name type="scientific">Rhodophyticola porphyridii</name>
    <dbReference type="NCBI Taxonomy" id="1852017"/>
    <lineage>
        <taxon>Bacteria</taxon>
        <taxon>Pseudomonadati</taxon>
        <taxon>Pseudomonadota</taxon>
        <taxon>Alphaproteobacteria</taxon>
        <taxon>Rhodobacterales</taxon>
        <taxon>Roseobacteraceae</taxon>
        <taxon>Rhodophyticola</taxon>
    </lineage>
</organism>